<evidence type="ECO:0000313" key="15">
    <source>
        <dbReference type="Proteomes" id="UP001345013"/>
    </source>
</evidence>
<feature type="compositionally biased region" description="Polar residues" evidence="12">
    <location>
        <begin position="32"/>
        <end position="45"/>
    </location>
</feature>
<dbReference type="PANTHER" id="PTHR12131">
    <property type="entry name" value="ATP-DEPENDENT RNA AND DNA HELICASE"/>
    <property type="match status" value="1"/>
</dbReference>
<evidence type="ECO:0000256" key="12">
    <source>
        <dbReference type="SAM" id="MobiDB-lite"/>
    </source>
</evidence>
<evidence type="ECO:0000256" key="6">
    <source>
        <dbReference type="ARBA" id="ARBA00022801"/>
    </source>
</evidence>
<evidence type="ECO:0000256" key="1">
    <source>
        <dbReference type="ARBA" id="ARBA00001936"/>
    </source>
</evidence>
<accession>A0ABR0KPD6</accession>
<keyword evidence="15" id="KW-1185">Reference proteome</keyword>
<dbReference type="CDD" id="cd18805">
    <property type="entry name" value="SF2_C_suv3"/>
    <property type="match status" value="1"/>
</dbReference>
<dbReference type="InterPro" id="IPR027417">
    <property type="entry name" value="P-loop_NTPase"/>
</dbReference>
<feature type="compositionally biased region" description="Polar residues" evidence="12">
    <location>
        <begin position="841"/>
        <end position="854"/>
    </location>
</feature>
<evidence type="ECO:0000256" key="10">
    <source>
        <dbReference type="ARBA" id="ARBA00023128"/>
    </source>
</evidence>
<feature type="region of interest" description="Disordered" evidence="12">
    <location>
        <begin position="801"/>
        <end position="820"/>
    </location>
</feature>
<evidence type="ECO:0000256" key="7">
    <source>
        <dbReference type="ARBA" id="ARBA00022806"/>
    </source>
</evidence>
<feature type="region of interest" description="Disordered" evidence="12">
    <location>
        <begin position="727"/>
        <end position="772"/>
    </location>
</feature>
<evidence type="ECO:0000256" key="5">
    <source>
        <dbReference type="ARBA" id="ARBA00022741"/>
    </source>
</evidence>
<dbReference type="EMBL" id="JAVRRG010000005">
    <property type="protein sequence ID" value="KAK5100834.1"/>
    <property type="molecule type" value="Genomic_DNA"/>
</dbReference>
<feature type="domain" description="Helicase C-terminal" evidence="13">
    <location>
        <begin position="380"/>
        <end position="542"/>
    </location>
</feature>
<dbReference type="Pfam" id="PF22527">
    <property type="entry name" value="DEXQc_Suv3"/>
    <property type="match status" value="1"/>
</dbReference>
<comment type="cofactor">
    <cofactor evidence="1">
        <name>Mn(2+)</name>
        <dbReference type="ChEBI" id="CHEBI:29035"/>
    </cofactor>
</comment>
<dbReference type="SUPFAM" id="SSF52540">
    <property type="entry name" value="P-loop containing nucleoside triphosphate hydrolases"/>
    <property type="match status" value="1"/>
</dbReference>
<keyword evidence="10" id="KW-0496">Mitochondrion</keyword>
<comment type="caution">
    <text evidence="14">The sequence shown here is derived from an EMBL/GenBank/DDBJ whole genome shotgun (WGS) entry which is preliminary data.</text>
</comment>
<evidence type="ECO:0000256" key="4">
    <source>
        <dbReference type="ARBA" id="ARBA00012552"/>
    </source>
</evidence>
<feature type="compositionally biased region" description="Basic and acidic residues" evidence="12">
    <location>
        <begin position="54"/>
        <end position="65"/>
    </location>
</feature>
<dbReference type="Gene3D" id="1.20.272.40">
    <property type="match status" value="1"/>
</dbReference>
<evidence type="ECO:0000256" key="9">
    <source>
        <dbReference type="ARBA" id="ARBA00022946"/>
    </source>
</evidence>
<dbReference type="PROSITE" id="PS51194">
    <property type="entry name" value="HELICASE_CTER"/>
    <property type="match status" value="1"/>
</dbReference>
<dbReference type="Pfam" id="PF00271">
    <property type="entry name" value="Helicase_C"/>
    <property type="match status" value="1"/>
</dbReference>
<dbReference type="InterPro" id="IPR022192">
    <property type="entry name" value="SUV3_C"/>
</dbReference>
<dbReference type="CDD" id="cd17913">
    <property type="entry name" value="DEXQc_Suv3"/>
    <property type="match status" value="1"/>
</dbReference>
<feature type="compositionally biased region" description="Basic and acidic residues" evidence="12">
    <location>
        <begin position="749"/>
        <end position="766"/>
    </location>
</feature>
<dbReference type="PANTHER" id="PTHR12131:SF1">
    <property type="entry name" value="ATP-DEPENDENT RNA HELICASE SUPV3L1, MITOCHONDRIAL-RELATED"/>
    <property type="match status" value="1"/>
</dbReference>
<protein>
    <recommendedName>
        <fullName evidence="4">RNA helicase</fullName>
        <ecNumber evidence="4">3.6.4.13</ecNumber>
    </recommendedName>
</protein>
<keyword evidence="6 14" id="KW-0378">Hydrolase</keyword>
<feature type="compositionally biased region" description="Basic and acidic residues" evidence="12">
    <location>
        <begin position="881"/>
        <end position="894"/>
    </location>
</feature>
<dbReference type="InterPro" id="IPR041082">
    <property type="entry name" value="Suv3_C_1"/>
</dbReference>
<dbReference type="EC" id="3.6.4.13" evidence="4"/>
<evidence type="ECO:0000256" key="8">
    <source>
        <dbReference type="ARBA" id="ARBA00022840"/>
    </source>
</evidence>
<dbReference type="Gene3D" id="1.20.58.1080">
    <property type="match status" value="1"/>
</dbReference>
<dbReference type="Pfam" id="PF18147">
    <property type="entry name" value="Suv3_C_1"/>
    <property type="match status" value="1"/>
</dbReference>
<keyword evidence="9" id="KW-0809">Transit peptide</keyword>
<dbReference type="InterPro" id="IPR055206">
    <property type="entry name" value="DEXQc_SUV3"/>
</dbReference>
<feature type="compositionally biased region" description="Polar residues" evidence="12">
    <location>
        <begin position="727"/>
        <end position="737"/>
    </location>
</feature>
<keyword evidence="5" id="KW-0547">Nucleotide-binding</keyword>
<comment type="subcellular location">
    <subcellularLocation>
        <location evidence="3">Mitochondrion</location>
    </subcellularLocation>
</comment>
<evidence type="ECO:0000259" key="13">
    <source>
        <dbReference type="PROSITE" id="PS51194"/>
    </source>
</evidence>
<dbReference type="InterPro" id="IPR050699">
    <property type="entry name" value="RNA-DNA_Helicase"/>
</dbReference>
<feature type="region of interest" description="Disordered" evidence="12">
    <location>
        <begin position="841"/>
        <end position="948"/>
    </location>
</feature>
<reference evidence="14 15" key="1">
    <citation type="submission" date="2023-08" db="EMBL/GenBank/DDBJ databases">
        <title>Black Yeasts Isolated from many extreme environments.</title>
        <authorList>
            <person name="Coleine C."/>
            <person name="Stajich J.E."/>
            <person name="Selbmann L."/>
        </authorList>
    </citation>
    <scope>NUCLEOTIDE SEQUENCE [LARGE SCALE GENOMIC DNA]</scope>
    <source>
        <strain evidence="14 15">CCFEE 5885</strain>
    </source>
</reference>
<feature type="region of interest" description="Disordered" evidence="12">
    <location>
        <begin position="32"/>
        <end position="85"/>
    </location>
</feature>
<sequence>MQAWTRQPTQCLFCAFRQSRLSARPLRQIRGWSSTAVHQQELTQTERPKKKPRRRDDDRPRRGDDEGQSSKPRRSISKGPVKSRFTREVEALEDADNDLESGLRLAVSRLKHRLSHRKLTEDDERTELQELDPTGTKWRAFYTKITGLRRLMKNSGLQSSERTLWNKLHAAKGKSNSHLDTELYFIFLDYTFEPIDTDGVREASGMPVDIRYPTEWYASARTAQRVIHLHVGPTNSGKTYNALKRLQESKDGFYAGPLRLLAHEVYSRFRANGIACDLITGDDIRLEENADTKVYASTVEMVSVAKPVEVAVIDEIQMMGSEDRGWAWTRAFLGANAKEVHLCGEQRVIPLIRELSASMGDTLKIHHYERLNPLRCMTRSLRGNLKQLRKGDCIVAFSIMQIHALKKQIELETGKRCAIVYGSLPPETRAEQADLFNDPNNNYDFLVASDAIGMGLNLSVKRIIFNSTKKYDGTKQVQLTIPQIKQIAGRAGRFRSAHQDKSKSVVDDKEENVGLVSSLDESDLPIIRAALQAEAPPLKKAGLVPPAEYLEEYASRLPLGIPFEFLMRRVANTATLHPRFFLCDIRDKLQLARVIDEVPGLSIEQRVNITAAPAAVRDPRGAKCLKALAEAIASGKYITVADVNEIPLEILHDEPRPDRTYLESLEVLHKCLILYLWLSYRFTTNLRDQPMAVHAKVLTEQKINWTLRAFSANPKLRERLRKLRAEQTNLDPQQFATDMQKAAGAAGVTDKDATMPAGTHEEKEHASGGIQYTEEDAPVGIGEGEETVAEHFAEPVELNGLDIHDPVTTNPEKEDVSPQLEGDDASQTLLEDLVKPSPSQTIIHTDVDTPNTAPHTHEWTERPADRASESIITPAEEEVLDEHLRSEKELRPDPADADVDATTASQAGEIPTAKGPKAEVIDLAPAQITQEEEVSQPRSASASACASG</sequence>
<comment type="catalytic activity">
    <reaction evidence="11">
        <text>ATP + H2O = ADP + phosphate + H(+)</text>
        <dbReference type="Rhea" id="RHEA:13065"/>
        <dbReference type="ChEBI" id="CHEBI:15377"/>
        <dbReference type="ChEBI" id="CHEBI:15378"/>
        <dbReference type="ChEBI" id="CHEBI:30616"/>
        <dbReference type="ChEBI" id="CHEBI:43474"/>
        <dbReference type="ChEBI" id="CHEBI:456216"/>
        <dbReference type="EC" id="3.6.4.13"/>
    </reaction>
</comment>
<dbReference type="Gene3D" id="3.40.50.300">
    <property type="entry name" value="P-loop containing nucleotide triphosphate hydrolases"/>
    <property type="match status" value="2"/>
</dbReference>
<comment type="cofactor">
    <cofactor evidence="2">
        <name>Mg(2+)</name>
        <dbReference type="ChEBI" id="CHEBI:18420"/>
    </cofactor>
</comment>
<dbReference type="InterPro" id="IPR044774">
    <property type="entry name" value="Suv3_DEXQc"/>
</dbReference>
<evidence type="ECO:0000256" key="11">
    <source>
        <dbReference type="ARBA" id="ARBA00047984"/>
    </source>
</evidence>
<dbReference type="GO" id="GO:0003724">
    <property type="term" value="F:RNA helicase activity"/>
    <property type="evidence" value="ECO:0007669"/>
    <property type="project" value="UniProtKB-EC"/>
</dbReference>
<proteinExistence type="predicted"/>
<organism evidence="14 15">
    <name type="scientific">Lithohypha guttulata</name>
    <dbReference type="NCBI Taxonomy" id="1690604"/>
    <lineage>
        <taxon>Eukaryota</taxon>
        <taxon>Fungi</taxon>
        <taxon>Dikarya</taxon>
        <taxon>Ascomycota</taxon>
        <taxon>Pezizomycotina</taxon>
        <taxon>Eurotiomycetes</taxon>
        <taxon>Chaetothyriomycetidae</taxon>
        <taxon>Chaetothyriales</taxon>
        <taxon>Trichomeriaceae</taxon>
        <taxon>Lithohypha</taxon>
    </lineage>
</organism>
<evidence type="ECO:0000313" key="14">
    <source>
        <dbReference type="EMBL" id="KAK5100834.1"/>
    </source>
</evidence>
<evidence type="ECO:0000256" key="2">
    <source>
        <dbReference type="ARBA" id="ARBA00001946"/>
    </source>
</evidence>
<dbReference type="SMART" id="SM00490">
    <property type="entry name" value="HELICc"/>
    <property type="match status" value="1"/>
</dbReference>
<dbReference type="Proteomes" id="UP001345013">
    <property type="component" value="Unassembled WGS sequence"/>
</dbReference>
<dbReference type="InterPro" id="IPR001650">
    <property type="entry name" value="Helicase_C-like"/>
</dbReference>
<keyword evidence="8" id="KW-0067">ATP-binding</keyword>
<dbReference type="Pfam" id="PF12513">
    <property type="entry name" value="SUV3_C"/>
    <property type="match status" value="1"/>
</dbReference>
<name>A0ABR0KPD6_9EURO</name>
<dbReference type="GO" id="GO:0016787">
    <property type="term" value="F:hydrolase activity"/>
    <property type="evidence" value="ECO:0007669"/>
    <property type="project" value="UniProtKB-KW"/>
</dbReference>
<gene>
    <name evidence="14" type="primary">SUV3</name>
    <name evidence="14" type="ORF">LTR24_000681</name>
</gene>
<feature type="compositionally biased region" description="Polar residues" evidence="12">
    <location>
        <begin position="936"/>
        <end position="948"/>
    </location>
</feature>
<keyword evidence="7 14" id="KW-0347">Helicase</keyword>
<evidence type="ECO:0000256" key="3">
    <source>
        <dbReference type="ARBA" id="ARBA00004173"/>
    </source>
</evidence>
<feature type="compositionally biased region" description="Basic and acidic residues" evidence="12">
    <location>
        <begin position="855"/>
        <end position="868"/>
    </location>
</feature>